<reference evidence="2 3" key="1">
    <citation type="submission" date="2015-11" db="EMBL/GenBank/DDBJ databases">
        <authorList>
            <person name="Hill K.K."/>
            <person name="Shirey T.B."/>
            <person name="Raphael B."/>
            <person name="Daligault H.E."/>
            <person name="Davenport K.W."/>
            <person name="Bruce D.C."/>
            <person name="Foley B.T."/>
            <person name="Johnson S.L."/>
        </authorList>
    </citation>
    <scope>NUCLEOTIDE SEQUENCE [LARGE SCALE GENOMIC DNA]</scope>
    <source>
        <strain evidence="2 3">CDC_1632</strain>
    </source>
</reference>
<proteinExistence type="predicted"/>
<protein>
    <submittedName>
        <fullName evidence="2">Uncharacterized protein</fullName>
    </submittedName>
</protein>
<evidence type="ECO:0000313" key="2">
    <source>
        <dbReference type="EMBL" id="APH15491.1"/>
    </source>
</evidence>
<feature type="transmembrane region" description="Helical" evidence="1">
    <location>
        <begin position="52"/>
        <end position="71"/>
    </location>
</feature>
<keyword evidence="1" id="KW-0812">Transmembrane</keyword>
<name>A0A1L3NHD7_CLOSG</name>
<organism evidence="2 3">
    <name type="scientific">Clostridium sporogenes</name>
    <dbReference type="NCBI Taxonomy" id="1509"/>
    <lineage>
        <taxon>Bacteria</taxon>
        <taxon>Bacillati</taxon>
        <taxon>Bacillota</taxon>
        <taxon>Clostridia</taxon>
        <taxon>Eubacteriales</taxon>
        <taxon>Clostridiaceae</taxon>
        <taxon>Clostridium</taxon>
    </lineage>
</organism>
<gene>
    <name evidence="2" type="ORF">NPD5_2112</name>
</gene>
<evidence type="ECO:0000256" key="1">
    <source>
        <dbReference type="SAM" id="Phobius"/>
    </source>
</evidence>
<dbReference type="Proteomes" id="UP000182204">
    <property type="component" value="Chromosome"/>
</dbReference>
<keyword evidence="1" id="KW-0472">Membrane</keyword>
<dbReference type="AlphaFoldDB" id="A0A1L3NHD7"/>
<sequence length="77" mass="8393">MIKEFNQSLEKYNNHLGISVKLPDPDKNELNRTSILNFVVGTGLVVSSAFFAPKWCAVVGGVAIVSSIVLMNEANKK</sequence>
<evidence type="ECO:0000313" key="3">
    <source>
        <dbReference type="Proteomes" id="UP000182204"/>
    </source>
</evidence>
<keyword evidence="1" id="KW-1133">Transmembrane helix</keyword>
<accession>A0A1L3NHD7</accession>
<dbReference type="RefSeq" id="WP_072585756.1">
    <property type="nucleotide sequence ID" value="NZ_CP013243.1"/>
</dbReference>
<dbReference type="EMBL" id="CP013243">
    <property type="protein sequence ID" value="APH15491.1"/>
    <property type="molecule type" value="Genomic_DNA"/>
</dbReference>